<evidence type="ECO:0000256" key="1">
    <source>
        <dbReference type="SAM" id="Phobius"/>
    </source>
</evidence>
<organism evidence="4">
    <name type="scientific">Nippostrongylus brasiliensis</name>
    <name type="common">Rat hookworm</name>
    <dbReference type="NCBI Taxonomy" id="27835"/>
    <lineage>
        <taxon>Eukaryota</taxon>
        <taxon>Metazoa</taxon>
        <taxon>Ecdysozoa</taxon>
        <taxon>Nematoda</taxon>
        <taxon>Chromadorea</taxon>
        <taxon>Rhabditida</taxon>
        <taxon>Rhabditina</taxon>
        <taxon>Rhabditomorpha</taxon>
        <taxon>Strongyloidea</taxon>
        <taxon>Heligmosomidae</taxon>
        <taxon>Nippostrongylus</taxon>
    </lineage>
</organism>
<name>A0A0N4YYI0_NIPBR</name>
<feature type="transmembrane region" description="Helical" evidence="1">
    <location>
        <begin position="20"/>
        <end position="44"/>
    </location>
</feature>
<evidence type="ECO:0000313" key="3">
    <source>
        <dbReference type="Proteomes" id="UP000271162"/>
    </source>
</evidence>
<accession>A0A0N4YYI0</accession>
<keyword evidence="1" id="KW-0472">Membrane</keyword>
<evidence type="ECO:0000313" key="4">
    <source>
        <dbReference type="WBParaSite" id="NBR_0002230201-mRNA-1"/>
    </source>
</evidence>
<sequence>MSVLSIVSVMKVDRSIDRLVVVPVVVVVVVLSQFLLALSVCLSVDMLADDDELLSAVSTRACVSIRGFVSLSDLI</sequence>
<dbReference type="WBParaSite" id="NBR_0002230201-mRNA-1">
    <property type="protein sequence ID" value="NBR_0002230201-mRNA-1"/>
    <property type="gene ID" value="NBR_0002230201"/>
</dbReference>
<keyword evidence="1" id="KW-0812">Transmembrane</keyword>
<dbReference type="Proteomes" id="UP000271162">
    <property type="component" value="Unassembled WGS sequence"/>
</dbReference>
<gene>
    <name evidence="2" type="ORF">NBR_LOCUS22303</name>
</gene>
<reference evidence="4" key="1">
    <citation type="submission" date="2017-02" db="UniProtKB">
        <authorList>
            <consortium name="WormBaseParasite"/>
        </authorList>
    </citation>
    <scope>IDENTIFICATION</scope>
</reference>
<dbReference type="EMBL" id="UYSL01027763">
    <property type="protein sequence ID" value="VDL87041.1"/>
    <property type="molecule type" value="Genomic_DNA"/>
</dbReference>
<proteinExistence type="predicted"/>
<evidence type="ECO:0000313" key="2">
    <source>
        <dbReference type="EMBL" id="VDL87041.1"/>
    </source>
</evidence>
<keyword evidence="1" id="KW-1133">Transmembrane helix</keyword>
<protein>
    <submittedName>
        <fullName evidence="4">Secreted protein</fullName>
    </submittedName>
</protein>
<reference evidence="2 3" key="2">
    <citation type="submission" date="2018-11" db="EMBL/GenBank/DDBJ databases">
        <authorList>
            <consortium name="Pathogen Informatics"/>
        </authorList>
    </citation>
    <scope>NUCLEOTIDE SEQUENCE [LARGE SCALE GENOMIC DNA]</scope>
</reference>
<dbReference type="AlphaFoldDB" id="A0A0N4YYI0"/>
<keyword evidence="3" id="KW-1185">Reference proteome</keyword>